<dbReference type="VEuPathDB" id="FungiDB:PSTT_08540"/>
<dbReference type="PANTHER" id="PTHR12922">
    <property type="entry name" value="UBIQUINONE BIOSYNTHESIS PROTEIN"/>
    <property type="match status" value="1"/>
</dbReference>
<dbReference type="EMBL" id="PKSL01000079">
    <property type="protein sequence ID" value="POW07012.1"/>
    <property type="molecule type" value="Genomic_DNA"/>
</dbReference>
<evidence type="ECO:0000313" key="7">
    <source>
        <dbReference type="EMBL" id="POW07012.1"/>
    </source>
</evidence>
<keyword evidence="1" id="KW-0831">Ubiquinone biosynthesis</keyword>
<accession>A0A2S4VBU3</accession>
<dbReference type="InterPro" id="IPR027540">
    <property type="entry name" value="Coq4_euk"/>
</dbReference>
<dbReference type="HAMAP" id="MF_03111">
    <property type="entry name" value="Coq4"/>
    <property type="match status" value="1"/>
</dbReference>
<keyword evidence="8" id="KW-1185">Reference proteome</keyword>
<evidence type="ECO:0000256" key="1">
    <source>
        <dbReference type="ARBA" id="ARBA00022688"/>
    </source>
</evidence>
<evidence type="ECO:0000256" key="2">
    <source>
        <dbReference type="ARBA" id="ARBA00022792"/>
    </source>
</evidence>
<dbReference type="InterPro" id="IPR007715">
    <property type="entry name" value="Coq4"/>
</dbReference>
<feature type="non-terminal residue" evidence="7">
    <location>
        <position position="305"/>
    </location>
</feature>
<name>A0A2S4VBU3_9BASI</name>
<dbReference type="GO" id="GO:0006744">
    <property type="term" value="P:ubiquinone biosynthetic process"/>
    <property type="evidence" value="ECO:0007669"/>
    <property type="project" value="UniProtKB-KW"/>
</dbReference>
<keyword evidence="5" id="KW-0456">Lyase</keyword>
<evidence type="ECO:0000313" key="8">
    <source>
        <dbReference type="Proteomes" id="UP000239156"/>
    </source>
</evidence>
<dbReference type="GO" id="GO:0016829">
    <property type="term" value="F:lyase activity"/>
    <property type="evidence" value="ECO:0007669"/>
    <property type="project" value="UniProtKB-KW"/>
</dbReference>
<keyword evidence="2" id="KW-0999">Mitochondrion inner membrane</keyword>
<organism evidence="7 8">
    <name type="scientific">Puccinia striiformis</name>
    <dbReference type="NCBI Taxonomy" id="27350"/>
    <lineage>
        <taxon>Eukaryota</taxon>
        <taxon>Fungi</taxon>
        <taxon>Dikarya</taxon>
        <taxon>Basidiomycota</taxon>
        <taxon>Pucciniomycotina</taxon>
        <taxon>Pucciniomycetes</taxon>
        <taxon>Pucciniales</taxon>
        <taxon>Pucciniaceae</taxon>
        <taxon>Puccinia</taxon>
    </lineage>
</organism>
<sequence length="305" mass="34451">MSRSLFKPLRTLSLRTPVQVPSIIGPILRSFGNSAGQTVDQQPIYADHVSLNGFQRTFLAIGSAFASLNNPYRADMIAVLSETTGGPFLSRLRDQMLEDEGGRRLLRDRPRINTSTVDLDQLEKCRREPLGKSTAIGCGGVRSRLILGSRLVLSLLFVLTRFMFTRICVSLLKVRFIDSPELAYVMQRYRECHDFYHVISGPFPVNISGEIVVKWIELANMGLPVAALSAIFGPLRLNSEKRTDLLRTYVPWALRTGSSCKPLICVEWEKNWETPIKDLKLSLGIPEPPIDFKTWMDLQRKQNSQ</sequence>
<keyword evidence="4" id="KW-0472">Membrane</keyword>
<reference evidence="7" key="1">
    <citation type="submission" date="2017-12" db="EMBL/GenBank/DDBJ databases">
        <title>Gene loss provides genomic basis for host adaptation in cereal stripe rust fungi.</title>
        <authorList>
            <person name="Xia C."/>
        </authorList>
    </citation>
    <scope>NUCLEOTIDE SEQUENCE [LARGE SCALE GENOMIC DNA]</scope>
    <source>
        <strain evidence="7">93-210</strain>
    </source>
</reference>
<comment type="caution">
    <text evidence="7">The sequence shown here is derived from an EMBL/GenBank/DDBJ whole genome shotgun (WGS) entry which is preliminary data.</text>
</comment>
<dbReference type="Proteomes" id="UP000239156">
    <property type="component" value="Unassembled WGS sequence"/>
</dbReference>
<proteinExistence type="inferred from homology"/>
<evidence type="ECO:0000256" key="6">
    <source>
        <dbReference type="ARBA" id="ARBA00081568"/>
    </source>
</evidence>
<evidence type="ECO:0000256" key="4">
    <source>
        <dbReference type="ARBA" id="ARBA00023136"/>
    </source>
</evidence>
<dbReference type="AlphaFoldDB" id="A0A2S4VBU3"/>
<keyword evidence="3" id="KW-0496">Mitochondrion</keyword>
<dbReference type="GO" id="GO:0005743">
    <property type="term" value="C:mitochondrial inner membrane"/>
    <property type="evidence" value="ECO:0007669"/>
    <property type="project" value="InterPro"/>
</dbReference>
<evidence type="ECO:0000256" key="5">
    <source>
        <dbReference type="ARBA" id="ARBA00023239"/>
    </source>
</evidence>
<protein>
    <recommendedName>
        <fullName evidence="6">4-hydroxy-3-methoxy-5-polyprenylbenzoate decarboxylase</fullName>
    </recommendedName>
</protein>
<dbReference type="PANTHER" id="PTHR12922:SF7">
    <property type="entry name" value="UBIQUINONE BIOSYNTHESIS PROTEIN COQ4 HOMOLOG, MITOCHONDRIAL"/>
    <property type="match status" value="1"/>
</dbReference>
<gene>
    <name evidence="7" type="ORF">PSTT_08540</name>
</gene>
<dbReference type="Pfam" id="PF05019">
    <property type="entry name" value="Coq4"/>
    <property type="match status" value="2"/>
</dbReference>
<evidence type="ECO:0000256" key="3">
    <source>
        <dbReference type="ARBA" id="ARBA00023128"/>
    </source>
</evidence>
<dbReference type="VEuPathDB" id="FungiDB:PSHT_08740"/>